<accession>A0A1M6NU24</accession>
<dbReference type="GeneID" id="301981612"/>
<evidence type="ECO:0000256" key="2">
    <source>
        <dbReference type="SAM" id="SignalP"/>
    </source>
</evidence>
<feature type="signal peptide" evidence="2">
    <location>
        <begin position="1"/>
        <end position="25"/>
    </location>
</feature>
<sequence length="158" mass="16196">MTLLASIMRRALVSGSAAGSAAAVAAAARAPAEGSTPFAPINAVTHSLWPRRAFSETGPSARFTLTGLAIHQAAAVFWGLLFEALLARRQNTHGARPGAAAIAAAAGTTAAVAYVVDYHAVPKRLTPGFEAHLSGRSMFLIYAALAAGFAAAALRRKE</sequence>
<dbReference type="RefSeq" id="WP_073428862.1">
    <property type="nucleotide sequence ID" value="NZ_CADFGY010000004.1"/>
</dbReference>
<proteinExistence type="predicted"/>
<evidence type="ECO:0000256" key="1">
    <source>
        <dbReference type="SAM" id="Phobius"/>
    </source>
</evidence>
<dbReference type="InterPro" id="IPR006311">
    <property type="entry name" value="TAT_signal"/>
</dbReference>
<keyword evidence="2" id="KW-0732">Signal</keyword>
<dbReference type="KEGG" id="pts:CUJ90_26170"/>
<dbReference type="AlphaFoldDB" id="A0A1M6NU24"/>
<evidence type="ECO:0000313" key="4">
    <source>
        <dbReference type="Proteomes" id="UP000184395"/>
    </source>
</evidence>
<evidence type="ECO:0000313" key="3">
    <source>
        <dbReference type="EMBL" id="SHJ99247.1"/>
    </source>
</evidence>
<organism evidence="3 4">
    <name type="scientific">Paraburkholderia terricola</name>
    <dbReference type="NCBI Taxonomy" id="169427"/>
    <lineage>
        <taxon>Bacteria</taxon>
        <taxon>Pseudomonadati</taxon>
        <taxon>Pseudomonadota</taxon>
        <taxon>Betaproteobacteria</taxon>
        <taxon>Burkholderiales</taxon>
        <taxon>Burkholderiaceae</taxon>
        <taxon>Paraburkholderia</taxon>
    </lineage>
</organism>
<dbReference type="PROSITE" id="PS51318">
    <property type="entry name" value="TAT"/>
    <property type="match status" value="1"/>
</dbReference>
<dbReference type="OrthoDB" id="288267at2"/>
<feature type="transmembrane region" description="Helical" evidence="1">
    <location>
        <begin position="98"/>
        <end position="116"/>
    </location>
</feature>
<keyword evidence="1" id="KW-0812">Transmembrane</keyword>
<reference evidence="3 4" key="1">
    <citation type="submission" date="2016-11" db="EMBL/GenBank/DDBJ databases">
        <authorList>
            <person name="Jaros S."/>
            <person name="Januszkiewicz K."/>
            <person name="Wedrychowicz H."/>
        </authorList>
    </citation>
    <scope>NUCLEOTIDE SEQUENCE [LARGE SCALE GENOMIC DNA]</scope>
    <source>
        <strain evidence="3 4">LMG 20594</strain>
    </source>
</reference>
<protein>
    <submittedName>
        <fullName evidence="3">Uncharacterized protein</fullName>
    </submittedName>
</protein>
<dbReference type="Proteomes" id="UP000184395">
    <property type="component" value="Unassembled WGS sequence"/>
</dbReference>
<feature type="transmembrane region" description="Helical" evidence="1">
    <location>
        <begin position="136"/>
        <end position="154"/>
    </location>
</feature>
<name>A0A1M6NU24_9BURK</name>
<dbReference type="EMBL" id="FRAB01000011">
    <property type="protein sequence ID" value="SHJ99247.1"/>
    <property type="molecule type" value="Genomic_DNA"/>
</dbReference>
<feature type="chain" id="PRO_5009919860" evidence="2">
    <location>
        <begin position="26"/>
        <end position="158"/>
    </location>
</feature>
<keyword evidence="1" id="KW-0472">Membrane</keyword>
<keyword evidence="1" id="KW-1133">Transmembrane helix</keyword>
<dbReference type="STRING" id="169427.SAMN05192548_101138"/>
<gene>
    <name evidence="3" type="ORF">SAMN05192548_101138</name>
</gene>